<organism evidence="2">
    <name type="scientific">Culex pipiens</name>
    <name type="common">House mosquito</name>
    <dbReference type="NCBI Taxonomy" id="7175"/>
    <lineage>
        <taxon>Eukaryota</taxon>
        <taxon>Metazoa</taxon>
        <taxon>Ecdysozoa</taxon>
        <taxon>Arthropoda</taxon>
        <taxon>Hexapoda</taxon>
        <taxon>Insecta</taxon>
        <taxon>Pterygota</taxon>
        <taxon>Neoptera</taxon>
        <taxon>Endopterygota</taxon>
        <taxon>Diptera</taxon>
        <taxon>Nematocera</taxon>
        <taxon>Culicoidea</taxon>
        <taxon>Culicidae</taxon>
        <taxon>Culicinae</taxon>
        <taxon>Culicini</taxon>
        <taxon>Culex</taxon>
        <taxon>Culex</taxon>
    </lineage>
</organism>
<keyword evidence="1" id="KW-1133">Transmembrane helix</keyword>
<dbReference type="AlphaFoldDB" id="A0A8D8FSC6"/>
<reference evidence="2" key="1">
    <citation type="submission" date="2021-05" db="EMBL/GenBank/DDBJ databases">
        <authorList>
            <person name="Alioto T."/>
            <person name="Alioto T."/>
            <person name="Gomez Garrido J."/>
        </authorList>
    </citation>
    <scope>NUCLEOTIDE SEQUENCE</scope>
</reference>
<evidence type="ECO:0000256" key="1">
    <source>
        <dbReference type="SAM" id="Phobius"/>
    </source>
</evidence>
<proteinExistence type="predicted"/>
<name>A0A8D8FSC6_CULPI</name>
<dbReference type="EMBL" id="HBUE01090437">
    <property type="protein sequence ID" value="CAG6481305.1"/>
    <property type="molecule type" value="Transcribed_RNA"/>
</dbReference>
<feature type="transmembrane region" description="Helical" evidence="1">
    <location>
        <begin position="93"/>
        <end position="115"/>
    </location>
</feature>
<accession>A0A8D8FSC6</accession>
<feature type="transmembrane region" description="Helical" evidence="1">
    <location>
        <begin position="68"/>
        <end position="87"/>
    </location>
</feature>
<evidence type="ECO:0000313" key="2">
    <source>
        <dbReference type="EMBL" id="CAG6481305.1"/>
    </source>
</evidence>
<dbReference type="EMBL" id="HBUE01090433">
    <property type="protein sequence ID" value="CAG6481302.1"/>
    <property type="molecule type" value="Transcribed_RNA"/>
</dbReference>
<keyword evidence="1" id="KW-0812">Transmembrane</keyword>
<protein>
    <submittedName>
        <fullName evidence="2">(northern house mosquito) hypothetical protein</fullName>
    </submittedName>
</protein>
<keyword evidence="1" id="KW-0472">Membrane</keyword>
<sequence length="120" mass="13642">MHNNNGDNNRKTRWKTKLETEGFGKRGRDRWGSLPKGHINSETHTGSYCSKVTTKCLRFFVYSSAPRTCFVLFISYCCLIMSAAISLKISSRLLLSASGNCFAPIFMFFNNSIFLSTLRH</sequence>